<proteinExistence type="predicted"/>
<evidence type="ECO:0000313" key="1">
    <source>
        <dbReference type="EMBL" id="VDN53713.1"/>
    </source>
</evidence>
<evidence type="ECO:0000313" key="2">
    <source>
        <dbReference type="Proteomes" id="UP000038040"/>
    </source>
</evidence>
<dbReference type="WBParaSite" id="DME_0001017601-mRNA-1">
    <property type="protein sequence ID" value="DME_0001017601-mRNA-1"/>
    <property type="gene ID" value="DME_0001017601"/>
</dbReference>
<gene>
    <name evidence="1" type="ORF">DME_LOCUS3686</name>
</gene>
<dbReference type="EMBL" id="UYYG01000168">
    <property type="protein sequence ID" value="VDN53713.1"/>
    <property type="molecule type" value="Genomic_DNA"/>
</dbReference>
<dbReference type="OrthoDB" id="5848770at2759"/>
<sequence length="665" mass="76469">MSDLSKLKQCIVSVLGSAKFGYTVDELNEKYREKLKTSEPCFCVLSEFSGPHDSFPVRVRMQPMNWTVLLKAIDQNNFLIGVPKELWESEINAKTYGFNNLKEILESDELKDSIYWKGERCFAVTNANIAHIINLIAETKSKIPYRGDHKVRRKNTNYDGNSIENHHHIQKKRGKNSIVIVKHEFTNTVEKEYGTSSTSHYSNFDSHILSNQLGSQHESVDPSVISSMVQPFFKELSKKSRDKFQDHSTKSFAYLTPVEEQNSSFRRPISSEEQFSSKNIEKGSKKIISLIDNEGGSITLSKLKRIYFERFKKELNADELRILLGFSKNDNISELELLSKCLLGYGKVKSSSGDFTLSTADLKANEDGDFIEEFQYFSPFDKNENSSSSSKEMKIIELVQTRPVSQKELFDHLTAHGVVVNDRPNFFLTLILEHRNTFRLFFSCGDIIISLVADRSPVDESPEIFQLVPRNRVRSDVLLPYFFEKTSIFDLPIILVNLELIDAPINQYRFKISFSVKDDSFVERKRFQVAIYEFYAINVDNASLQVKDFSFCEDYVYLEQFTCSAFRVRIIEKKDESLHVLLIDFSTEKRIRGVQLRKLVPKFANVPAFSVTVFSTPILFSKGNKNQFNRTFSEVCNIFMTPNAEIFVSVDCNVILLVILFYLGS</sequence>
<evidence type="ECO:0000313" key="3">
    <source>
        <dbReference type="Proteomes" id="UP000274756"/>
    </source>
</evidence>
<dbReference type="AlphaFoldDB" id="A0A0N4UQA0"/>
<reference evidence="4" key="1">
    <citation type="submission" date="2017-02" db="UniProtKB">
        <authorList>
            <consortium name="WormBaseParasite"/>
        </authorList>
    </citation>
    <scope>IDENTIFICATION</scope>
</reference>
<dbReference type="Proteomes" id="UP000274756">
    <property type="component" value="Unassembled WGS sequence"/>
</dbReference>
<evidence type="ECO:0000313" key="4">
    <source>
        <dbReference type="WBParaSite" id="DME_0001017601-mRNA-1"/>
    </source>
</evidence>
<keyword evidence="3" id="KW-1185">Reference proteome</keyword>
<protein>
    <submittedName>
        <fullName evidence="4">HTH OST-type domain-containing protein</fullName>
    </submittedName>
</protein>
<organism evidence="2 4">
    <name type="scientific">Dracunculus medinensis</name>
    <name type="common">Guinea worm</name>
    <dbReference type="NCBI Taxonomy" id="318479"/>
    <lineage>
        <taxon>Eukaryota</taxon>
        <taxon>Metazoa</taxon>
        <taxon>Ecdysozoa</taxon>
        <taxon>Nematoda</taxon>
        <taxon>Chromadorea</taxon>
        <taxon>Rhabditida</taxon>
        <taxon>Spirurina</taxon>
        <taxon>Dracunculoidea</taxon>
        <taxon>Dracunculidae</taxon>
        <taxon>Dracunculus</taxon>
    </lineage>
</organism>
<accession>A0A0N4UQA0</accession>
<reference evidence="1 3" key="2">
    <citation type="submission" date="2018-11" db="EMBL/GenBank/DDBJ databases">
        <authorList>
            <consortium name="Pathogen Informatics"/>
        </authorList>
    </citation>
    <scope>NUCLEOTIDE SEQUENCE [LARGE SCALE GENOMIC DNA]</scope>
</reference>
<dbReference type="Proteomes" id="UP000038040">
    <property type="component" value="Unplaced"/>
</dbReference>
<name>A0A0N4UQA0_DRAME</name>